<dbReference type="InterPro" id="IPR002912">
    <property type="entry name" value="ACT_dom"/>
</dbReference>
<dbReference type="InterPro" id="IPR045865">
    <property type="entry name" value="ACT-like_dom_sf"/>
</dbReference>
<dbReference type="Gene3D" id="3.30.2130.10">
    <property type="entry name" value="VC0802-like"/>
    <property type="match status" value="1"/>
</dbReference>
<dbReference type="Pfam" id="PF13840">
    <property type="entry name" value="ACT_7"/>
    <property type="match status" value="1"/>
</dbReference>
<gene>
    <name evidence="2" type="ORF">ENO26_05845</name>
</gene>
<organism evidence="2">
    <name type="scientific">Ignisphaera aggregans</name>
    <dbReference type="NCBI Taxonomy" id="334771"/>
    <lineage>
        <taxon>Archaea</taxon>
        <taxon>Thermoproteota</taxon>
        <taxon>Thermoprotei</taxon>
        <taxon>Desulfurococcales</taxon>
        <taxon>Desulfurococcaceae</taxon>
        <taxon>Ignisphaera</taxon>
    </lineage>
</organism>
<dbReference type="SUPFAM" id="SSF55021">
    <property type="entry name" value="ACT-like"/>
    <property type="match status" value="1"/>
</dbReference>
<evidence type="ECO:0000259" key="1">
    <source>
        <dbReference type="PROSITE" id="PS51671"/>
    </source>
</evidence>
<name>A0A7J2U2U1_9CREN</name>
<proteinExistence type="predicted"/>
<protein>
    <submittedName>
        <fullName evidence="2">ACT domain-containing protein</fullName>
    </submittedName>
</protein>
<dbReference type="AlphaFoldDB" id="A0A7J2U2U1"/>
<sequence length="229" mass="25199">MSSVSQAVTEVVSGDPILRQCVVRGIVNYRKLAKMLQPMVSQILGKEIPIDTIKVALLRYTSRVGGEKSVKKEVLDVIARSSVELRTDITIIVVRSTAINYIAQLLAKIVSKARFMAVMQSVVATTIVVDKDSAEEILKSVKKDDVIEVQRDQAAVVIVSPEEIMNVPGVLAYIANVLSQNNINIVHIESCYTDTIIIVSKNDLEKAFSTIMRHVDGAKKMLSLLKTSF</sequence>
<evidence type="ECO:0000313" key="2">
    <source>
        <dbReference type="EMBL" id="HEM67071.1"/>
    </source>
</evidence>
<accession>A0A7J2U2U1</accession>
<dbReference type="PROSITE" id="PS51671">
    <property type="entry name" value="ACT"/>
    <property type="match status" value="1"/>
</dbReference>
<comment type="caution">
    <text evidence="2">The sequence shown here is derived from an EMBL/GenBank/DDBJ whole genome shotgun (WGS) entry which is preliminary data.</text>
</comment>
<dbReference type="InterPro" id="IPR016619">
    <property type="entry name" value="UCP014439_ACT"/>
</dbReference>
<dbReference type="EMBL" id="DSEU01000040">
    <property type="protein sequence ID" value="HEM67071.1"/>
    <property type="molecule type" value="Genomic_DNA"/>
</dbReference>
<dbReference type="PIRSF" id="PIRSF014439">
    <property type="entry name" value="APE1894_ACT"/>
    <property type="match status" value="1"/>
</dbReference>
<feature type="domain" description="ACT" evidence="1">
    <location>
        <begin position="159"/>
        <end position="229"/>
    </location>
</feature>
<dbReference type="InterPro" id="IPR027795">
    <property type="entry name" value="CASTOR_ACT_dom"/>
</dbReference>
<reference evidence="2" key="1">
    <citation type="journal article" date="2020" name="mSystems">
        <title>Genome- and Community-Level Interaction Insights into Carbon Utilization and Element Cycling Functions of Hydrothermarchaeota in Hydrothermal Sediment.</title>
        <authorList>
            <person name="Zhou Z."/>
            <person name="Liu Y."/>
            <person name="Xu W."/>
            <person name="Pan J."/>
            <person name="Luo Z.H."/>
            <person name="Li M."/>
        </authorList>
    </citation>
    <scope>NUCLEOTIDE SEQUENCE [LARGE SCALE GENOMIC DNA]</scope>
    <source>
        <strain evidence="2">SpSt-125</strain>
    </source>
</reference>